<name>A0A0F4LPU7_9LACO</name>
<comment type="caution">
    <text evidence="1">The sequence shown here is derived from an EMBL/GenBank/DDBJ whole genome shotgun (WGS) entry which is preliminary data.</text>
</comment>
<dbReference type="HOGENOM" id="CLU_1641599_0_0_9"/>
<dbReference type="PATRIC" id="fig|303541.3.peg.1464"/>
<protein>
    <submittedName>
        <fullName evidence="1">Uncharacterized protein</fullName>
    </submittedName>
</protein>
<evidence type="ECO:0000313" key="2">
    <source>
        <dbReference type="Proteomes" id="UP000033682"/>
    </source>
</evidence>
<accession>A0A0F4LPU7</accession>
<dbReference type="Proteomes" id="UP000033682">
    <property type="component" value="Unassembled WGS sequence"/>
</dbReference>
<proteinExistence type="predicted"/>
<reference evidence="1 2" key="1">
    <citation type="submission" date="2015-01" db="EMBL/GenBank/DDBJ databases">
        <title>Comparative genomics of the lactic acid bacteria isolated from the honey bee gut.</title>
        <authorList>
            <person name="Ellegaard K.M."/>
            <person name="Tamarit D."/>
            <person name="Javelind E."/>
            <person name="Olofsson T."/>
            <person name="Andersson S.G."/>
            <person name="Vasquez A."/>
        </authorList>
    </citation>
    <scope>NUCLEOTIDE SEQUENCE [LARGE SCALE GENOMIC DNA]</scope>
    <source>
        <strain evidence="1 2">Hma11</strain>
    </source>
</reference>
<sequence>MEKLDTMTLADNLADNQESILNKETDFDAEAVYRVIDNLHVLHKPVKDYFGMTQEQYYETESDHKLTLINLSEQLTDLHDRILTNHVDGYADQNKINLTYNHENPYEDDFYNESVDLHVVTYSLKVIGAVQVIAPKVLQEVLSKDAVLSIGLAAHALADNA</sequence>
<keyword evidence="2" id="KW-1185">Reference proteome</keyword>
<dbReference type="STRING" id="303541.JF72_12950"/>
<dbReference type="EMBL" id="JXLG01000009">
    <property type="protein sequence ID" value="KJY60348.1"/>
    <property type="molecule type" value="Genomic_DNA"/>
</dbReference>
<organism evidence="1 2">
    <name type="scientific">Lactobacillus apis</name>
    <dbReference type="NCBI Taxonomy" id="303541"/>
    <lineage>
        <taxon>Bacteria</taxon>
        <taxon>Bacillati</taxon>
        <taxon>Bacillota</taxon>
        <taxon>Bacilli</taxon>
        <taxon>Lactobacillales</taxon>
        <taxon>Lactobacillaceae</taxon>
        <taxon>Lactobacillus</taxon>
    </lineage>
</organism>
<dbReference type="RefSeq" id="WP_046307854.1">
    <property type="nucleotide sequence ID" value="NZ_CAMLAW010000001.1"/>
</dbReference>
<dbReference type="AlphaFoldDB" id="A0A0F4LPU7"/>
<evidence type="ECO:0000313" key="1">
    <source>
        <dbReference type="EMBL" id="KJY60348.1"/>
    </source>
</evidence>
<gene>
    <name evidence="1" type="ORF">JF72_12950</name>
</gene>